<dbReference type="AlphaFoldDB" id="W4KH24"/>
<dbReference type="Proteomes" id="UP000030671">
    <property type="component" value="Unassembled WGS sequence"/>
</dbReference>
<evidence type="ECO:0000313" key="4">
    <source>
        <dbReference type="Proteomes" id="UP000030671"/>
    </source>
</evidence>
<dbReference type="GO" id="GO:0005768">
    <property type="term" value="C:endosome"/>
    <property type="evidence" value="ECO:0007669"/>
    <property type="project" value="TreeGrafter"/>
</dbReference>
<dbReference type="eggNOG" id="KOG2056">
    <property type="taxonomic scope" value="Eukaryota"/>
</dbReference>
<reference evidence="3 4" key="1">
    <citation type="journal article" date="2012" name="New Phytol.">
        <title>Insight into trade-off between wood decay and parasitism from the genome of a fungal forest pathogen.</title>
        <authorList>
            <person name="Olson A."/>
            <person name="Aerts A."/>
            <person name="Asiegbu F."/>
            <person name="Belbahri L."/>
            <person name="Bouzid O."/>
            <person name="Broberg A."/>
            <person name="Canback B."/>
            <person name="Coutinho P.M."/>
            <person name="Cullen D."/>
            <person name="Dalman K."/>
            <person name="Deflorio G."/>
            <person name="van Diepen L.T."/>
            <person name="Dunand C."/>
            <person name="Duplessis S."/>
            <person name="Durling M."/>
            <person name="Gonthier P."/>
            <person name="Grimwood J."/>
            <person name="Fossdal C.G."/>
            <person name="Hansson D."/>
            <person name="Henrissat B."/>
            <person name="Hietala A."/>
            <person name="Himmelstrand K."/>
            <person name="Hoffmeister D."/>
            <person name="Hogberg N."/>
            <person name="James T.Y."/>
            <person name="Karlsson M."/>
            <person name="Kohler A."/>
            <person name="Kues U."/>
            <person name="Lee Y.H."/>
            <person name="Lin Y.C."/>
            <person name="Lind M."/>
            <person name="Lindquist E."/>
            <person name="Lombard V."/>
            <person name="Lucas S."/>
            <person name="Lunden K."/>
            <person name="Morin E."/>
            <person name="Murat C."/>
            <person name="Park J."/>
            <person name="Raffaello T."/>
            <person name="Rouze P."/>
            <person name="Salamov A."/>
            <person name="Schmutz J."/>
            <person name="Solheim H."/>
            <person name="Stahlberg J."/>
            <person name="Velez H."/>
            <person name="de Vries R.P."/>
            <person name="Wiebenga A."/>
            <person name="Woodward S."/>
            <person name="Yakovlev I."/>
            <person name="Garbelotto M."/>
            <person name="Martin F."/>
            <person name="Grigoriev I.V."/>
            <person name="Stenlid J."/>
        </authorList>
    </citation>
    <scope>NUCLEOTIDE SEQUENCE [LARGE SCALE GENOMIC DNA]</scope>
    <source>
        <strain evidence="3 4">TC 32-1</strain>
    </source>
</reference>
<dbReference type="OrthoDB" id="4033880at2759"/>
<organism evidence="3 4">
    <name type="scientific">Heterobasidion irregulare (strain TC 32-1)</name>
    <dbReference type="NCBI Taxonomy" id="747525"/>
    <lineage>
        <taxon>Eukaryota</taxon>
        <taxon>Fungi</taxon>
        <taxon>Dikarya</taxon>
        <taxon>Basidiomycota</taxon>
        <taxon>Agaricomycotina</taxon>
        <taxon>Agaricomycetes</taxon>
        <taxon>Russulales</taxon>
        <taxon>Bondarzewiaceae</taxon>
        <taxon>Heterobasidion</taxon>
        <taxon>Heterobasidion annosum species complex</taxon>
    </lineage>
</organism>
<dbReference type="GO" id="GO:0030125">
    <property type="term" value="C:clathrin vesicle coat"/>
    <property type="evidence" value="ECO:0007669"/>
    <property type="project" value="TreeGrafter"/>
</dbReference>
<evidence type="ECO:0000256" key="1">
    <source>
        <dbReference type="SAM" id="MobiDB-lite"/>
    </source>
</evidence>
<dbReference type="Pfam" id="PF01417">
    <property type="entry name" value="ENTH"/>
    <property type="match status" value="1"/>
</dbReference>
<dbReference type="SUPFAM" id="SSF48464">
    <property type="entry name" value="ENTH/VHS domain"/>
    <property type="match status" value="1"/>
</dbReference>
<keyword evidence="4" id="KW-1185">Reference proteome</keyword>
<evidence type="ECO:0000313" key="3">
    <source>
        <dbReference type="EMBL" id="ETW85147.1"/>
    </source>
</evidence>
<feature type="region of interest" description="Disordered" evidence="1">
    <location>
        <begin position="142"/>
        <end position="213"/>
    </location>
</feature>
<feature type="compositionally biased region" description="Polar residues" evidence="1">
    <location>
        <begin position="31"/>
        <end position="44"/>
    </location>
</feature>
<dbReference type="GO" id="GO:0006897">
    <property type="term" value="P:endocytosis"/>
    <property type="evidence" value="ECO:0007669"/>
    <property type="project" value="TreeGrafter"/>
</dbReference>
<dbReference type="GO" id="GO:0030276">
    <property type="term" value="F:clathrin binding"/>
    <property type="evidence" value="ECO:0007669"/>
    <property type="project" value="TreeGrafter"/>
</dbReference>
<dbReference type="STRING" id="747525.W4KH24"/>
<dbReference type="InterPro" id="IPR013809">
    <property type="entry name" value="ENTH"/>
</dbReference>
<dbReference type="Gene3D" id="1.25.40.90">
    <property type="match status" value="1"/>
</dbReference>
<name>W4KH24_HETIT</name>
<sequence>MSFAHAGKSALRAAKNITHGYSDTESKARAATSNESMPPSGQQMHELSVLSYNQQDFVEIMEILDKRLNDKGKYWRHVYKSLVVVDYLLHSGSPAVISYFRSNIYIIKTLTEFQYVDDTGRDVGGNIRARARDITRLLNDKTRLASERRNRQQMHDRMLGRSSHETSGERSSRDGPESREARRGDGADDEDLQRALEASQRNERGMTNEERDL</sequence>
<feature type="region of interest" description="Disordered" evidence="1">
    <location>
        <begin position="21"/>
        <end position="44"/>
    </location>
</feature>
<dbReference type="GeneID" id="20667119"/>
<feature type="non-terminal residue" evidence="3">
    <location>
        <position position="213"/>
    </location>
</feature>
<dbReference type="InParanoid" id="W4KH24"/>
<evidence type="ECO:0000259" key="2">
    <source>
        <dbReference type="PROSITE" id="PS50942"/>
    </source>
</evidence>
<proteinExistence type="predicted"/>
<feature type="compositionally biased region" description="Basic and acidic residues" evidence="1">
    <location>
        <begin position="142"/>
        <end position="186"/>
    </location>
</feature>
<dbReference type="GO" id="GO:0005543">
    <property type="term" value="F:phospholipid binding"/>
    <property type="evidence" value="ECO:0007669"/>
    <property type="project" value="TreeGrafter"/>
</dbReference>
<accession>W4KH24</accession>
<dbReference type="PROSITE" id="PS50942">
    <property type="entry name" value="ENTH"/>
    <property type="match status" value="1"/>
</dbReference>
<dbReference type="GO" id="GO:0005886">
    <property type="term" value="C:plasma membrane"/>
    <property type="evidence" value="ECO:0007669"/>
    <property type="project" value="TreeGrafter"/>
</dbReference>
<protein>
    <submittedName>
        <fullName evidence="3">Equilibrative nucleoside transporter protein</fullName>
    </submittedName>
</protein>
<dbReference type="RefSeq" id="XP_009542026.1">
    <property type="nucleotide sequence ID" value="XM_009543731.1"/>
</dbReference>
<dbReference type="FunFam" id="1.25.40.90:FF:000006">
    <property type="entry name" value="Clathrin interactor 1"/>
    <property type="match status" value="1"/>
</dbReference>
<dbReference type="KEGG" id="hir:HETIRDRAFT_146089"/>
<dbReference type="HOGENOM" id="CLU_012678_0_2_1"/>
<gene>
    <name evidence="3" type="ORF">HETIRDRAFT_146089</name>
</gene>
<dbReference type="PANTHER" id="PTHR12276:SF110">
    <property type="entry name" value="EPSIN-1-RELATED"/>
    <property type="match status" value="1"/>
</dbReference>
<dbReference type="SMART" id="SM00273">
    <property type="entry name" value="ENTH"/>
    <property type="match status" value="1"/>
</dbReference>
<dbReference type="EMBL" id="KI925455">
    <property type="protein sequence ID" value="ETW85147.1"/>
    <property type="molecule type" value="Genomic_DNA"/>
</dbReference>
<feature type="compositionally biased region" description="Basic and acidic residues" evidence="1">
    <location>
        <begin position="200"/>
        <end position="213"/>
    </location>
</feature>
<dbReference type="InterPro" id="IPR008942">
    <property type="entry name" value="ENTH_VHS"/>
</dbReference>
<dbReference type="GO" id="GO:0007015">
    <property type="term" value="P:actin filament organization"/>
    <property type="evidence" value="ECO:0007669"/>
    <property type="project" value="TreeGrafter"/>
</dbReference>
<feature type="domain" description="ENTH" evidence="2">
    <location>
        <begin position="16"/>
        <end position="148"/>
    </location>
</feature>
<dbReference type="PANTHER" id="PTHR12276">
    <property type="entry name" value="EPSIN/ENT-RELATED"/>
    <property type="match status" value="1"/>
</dbReference>